<dbReference type="GO" id="GO:0043190">
    <property type="term" value="C:ATP-binding cassette (ABC) transporter complex"/>
    <property type="evidence" value="ECO:0007669"/>
    <property type="project" value="InterPro"/>
</dbReference>
<keyword evidence="2 6" id="KW-0812">Transmembrane</keyword>
<dbReference type="PIRSF" id="PIRSF006648">
    <property type="entry name" value="DrrB"/>
    <property type="match status" value="1"/>
</dbReference>
<dbReference type="InterPro" id="IPR051784">
    <property type="entry name" value="Nod_factor_ABC_transporter"/>
</dbReference>
<dbReference type="GeneID" id="56076326"/>
<name>A0A7D5P6N0_9EURY</name>
<evidence type="ECO:0000256" key="5">
    <source>
        <dbReference type="SAM" id="MobiDB-lite"/>
    </source>
</evidence>
<feature type="transmembrane region" description="Helical" evidence="6">
    <location>
        <begin position="146"/>
        <end position="165"/>
    </location>
</feature>
<dbReference type="OrthoDB" id="147058at2157"/>
<feature type="transmembrane region" description="Helical" evidence="6">
    <location>
        <begin position="271"/>
        <end position="294"/>
    </location>
</feature>
<keyword evidence="9" id="KW-1185">Reference proteome</keyword>
<keyword evidence="4 6" id="KW-0472">Membrane</keyword>
<dbReference type="PROSITE" id="PS51012">
    <property type="entry name" value="ABC_TM2"/>
    <property type="match status" value="1"/>
</dbReference>
<sequence length="302" mass="30792">MSPSDAAGADAPDAAEAAASRSTRTATGTGNTFLGDVCVNAKRWTRKAVHSPTAFLLEIVVATLSLVLFTAVFGDVGGAAIERAGFAEVDYVTYLFPAVLMQATMGSAFSSGMGLVSDLESGMFEKTVVTPMSWTAVFAGKAVAELARVVVQVLVVVGLAVVLGARVETGAVGVAGVLAVCLLVALLFMAVSNVVGLLARDDEVVNAASMLFMFPLLFLSPAFVPLSDDIEFVATFNPITYGVDAVRALVLGRDVSTVLSVSRFGGVADTLVPAVVVLSVLNLVAGAVAVGLLARASSAEAA</sequence>
<dbReference type="GO" id="GO:0140359">
    <property type="term" value="F:ABC-type transporter activity"/>
    <property type="evidence" value="ECO:0007669"/>
    <property type="project" value="InterPro"/>
</dbReference>
<feature type="transmembrane region" description="Helical" evidence="6">
    <location>
        <begin position="204"/>
        <end position="224"/>
    </location>
</feature>
<gene>
    <name evidence="8" type="ORF">HZS55_00645</name>
</gene>
<reference evidence="8 9" key="1">
    <citation type="submission" date="2020-07" db="EMBL/GenBank/DDBJ databases">
        <title>Halosimplex pelagicum sp. nov. and Halosimplex rubrum sp. nov., isolated from salted brown alga Laminaria, and emended description of the genus Halosimplex.</title>
        <authorList>
            <person name="Cui H."/>
        </authorList>
    </citation>
    <scope>NUCLEOTIDE SEQUENCE [LARGE SCALE GENOMIC DNA]</scope>
    <source>
        <strain evidence="8 9">R27</strain>
    </source>
</reference>
<proteinExistence type="predicted"/>
<dbReference type="RefSeq" id="WP_179909846.1">
    <property type="nucleotide sequence ID" value="NZ_CP058910.1"/>
</dbReference>
<evidence type="ECO:0000313" key="8">
    <source>
        <dbReference type="EMBL" id="QLH75900.1"/>
    </source>
</evidence>
<evidence type="ECO:0000256" key="6">
    <source>
        <dbReference type="SAM" id="Phobius"/>
    </source>
</evidence>
<accession>A0A7D5P6N0</accession>
<dbReference type="Pfam" id="PF01061">
    <property type="entry name" value="ABC2_membrane"/>
    <property type="match status" value="1"/>
</dbReference>
<dbReference type="AlphaFoldDB" id="A0A7D5P6N0"/>
<keyword evidence="3 6" id="KW-1133">Transmembrane helix</keyword>
<evidence type="ECO:0000256" key="3">
    <source>
        <dbReference type="ARBA" id="ARBA00022989"/>
    </source>
</evidence>
<feature type="domain" description="ABC transmembrane type-2" evidence="7">
    <location>
        <begin position="53"/>
        <end position="296"/>
    </location>
</feature>
<feature type="transmembrane region" description="Helical" evidence="6">
    <location>
        <begin position="171"/>
        <end position="192"/>
    </location>
</feature>
<comment type="subcellular location">
    <subcellularLocation>
        <location evidence="1">Membrane</location>
        <topology evidence="1">Multi-pass membrane protein</topology>
    </subcellularLocation>
</comment>
<feature type="transmembrane region" description="Helical" evidence="6">
    <location>
        <begin position="53"/>
        <end position="74"/>
    </location>
</feature>
<evidence type="ECO:0000256" key="2">
    <source>
        <dbReference type="ARBA" id="ARBA00022692"/>
    </source>
</evidence>
<dbReference type="EMBL" id="CP058910">
    <property type="protein sequence ID" value="QLH75900.1"/>
    <property type="molecule type" value="Genomic_DNA"/>
</dbReference>
<feature type="region of interest" description="Disordered" evidence="5">
    <location>
        <begin position="1"/>
        <end position="25"/>
    </location>
</feature>
<dbReference type="PANTHER" id="PTHR43229">
    <property type="entry name" value="NODULATION PROTEIN J"/>
    <property type="match status" value="1"/>
</dbReference>
<dbReference type="PANTHER" id="PTHR43229:SF2">
    <property type="entry name" value="NODULATION PROTEIN J"/>
    <property type="match status" value="1"/>
</dbReference>
<organism evidence="8 9">
    <name type="scientific">Halosimplex rubrum</name>
    <dbReference type="NCBI Taxonomy" id="869889"/>
    <lineage>
        <taxon>Archaea</taxon>
        <taxon>Methanobacteriati</taxon>
        <taxon>Methanobacteriota</taxon>
        <taxon>Stenosarchaea group</taxon>
        <taxon>Halobacteria</taxon>
        <taxon>Halobacteriales</taxon>
        <taxon>Haloarculaceae</taxon>
        <taxon>Halosimplex</taxon>
    </lineage>
</organism>
<dbReference type="KEGG" id="hrr:HZS55_00645"/>
<dbReference type="InterPro" id="IPR047817">
    <property type="entry name" value="ABC2_TM_bact-type"/>
</dbReference>
<evidence type="ECO:0000256" key="4">
    <source>
        <dbReference type="ARBA" id="ARBA00023136"/>
    </source>
</evidence>
<dbReference type="Proteomes" id="UP000509667">
    <property type="component" value="Chromosome"/>
</dbReference>
<evidence type="ECO:0000313" key="9">
    <source>
        <dbReference type="Proteomes" id="UP000509667"/>
    </source>
</evidence>
<dbReference type="InterPro" id="IPR013525">
    <property type="entry name" value="ABC2_TM"/>
</dbReference>
<protein>
    <submittedName>
        <fullName evidence="8">ABC transporter permease</fullName>
    </submittedName>
</protein>
<evidence type="ECO:0000256" key="1">
    <source>
        <dbReference type="ARBA" id="ARBA00004141"/>
    </source>
</evidence>
<feature type="transmembrane region" description="Helical" evidence="6">
    <location>
        <begin position="94"/>
        <end position="116"/>
    </location>
</feature>
<dbReference type="InterPro" id="IPR000412">
    <property type="entry name" value="ABC_2_transport"/>
</dbReference>
<evidence type="ECO:0000259" key="7">
    <source>
        <dbReference type="PROSITE" id="PS51012"/>
    </source>
</evidence>